<dbReference type="Proteomes" id="UP000001351">
    <property type="component" value="Chromosome"/>
</dbReference>
<dbReference type="PATRIC" id="fig|378806.16.peg.6159"/>
<dbReference type="OrthoDB" id="7227972at2"/>
<dbReference type="AlphaFoldDB" id="Q093Q9"/>
<keyword evidence="1" id="KW-0732">Signal</keyword>
<organism evidence="3 5">
    <name type="scientific">Stigmatella aurantiaca (strain DW4/3-1)</name>
    <dbReference type="NCBI Taxonomy" id="378806"/>
    <lineage>
        <taxon>Bacteria</taxon>
        <taxon>Pseudomonadati</taxon>
        <taxon>Myxococcota</taxon>
        <taxon>Myxococcia</taxon>
        <taxon>Myxococcales</taxon>
        <taxon>Cystobacterineae</taxon>
        <taxon>Archangiaceae</taxon>
        <taxon>Stigmatella</taxon>
    </lineage>
</organism>
<feature type="signal peptide" evidence="1">
    <location>
        <begin position="1"/>
        <end position="30"/>
    </location>
</feature>
<sequence>MAFRHPISRLPGALALAAWGALALPFPAGAQVPGWSAMDGHWALTGGVISQQEEDPLHLDGFYATPAHVLQKEGVSGKDCVLEAEMGTAPRSDHVYGWNAVGFAFGIQDARNFYRVHFFPGYPGGELRFEKVVDGLTEITQAAYADFTPSPGEFYTLRLDIQGPALTARLRNGAQGELTLTYTDPAFSGGGVGLSNDAGPGFFRKVRLCEQP</sequence>
<dbReference type="EMBL" id="AAMD01000043">
    <property type="protein sequence ID" value="EAU66984.1"/>
    <property type="molecule type" value="Genomic_DNA"/>
</dbReference>
<evidence type="ECO:0008006" key="6">
    <source>
        <dbReference type="Google" id="ProtNLM"/>
    </source>
</evidence>
<keyword evidence="4" id="KW-1185">Reference proteome</keyword>
<accession>Q093Q9</accession>
<dbReference type="Proteomes" id="UP000032702">
    <property type="component" value="Unassembled WGS sequence"/>
</dbReference>
<dbReference type="RefSeq" id="WP_002613489.1">
    <property type="nucleotide sequence ID" value="NC_014623.1"/>
</dbReference>
<dbReference type="Gene3D" id="2.60.120.560">
    <property type="entry name" value="Exo-inulinase, domain 1"/>
    <property type="match status" value="1"/>
</dbReference>
<dbReference type="KEGG" id="sur:STAUR_3278"/>
<reference evidence="3 5" key="1">
    <citation type="submission" date="2006-04" db="EMBL/GenBank/DDBJ databases">
        <authorList>
            <person name="Nierman W.C."/>
        </authorList>
    </citation>
    <scope>NUCLEOTIDE SEQUENCE [LARGE SCALE GENOMIC DNA]</scope>
    <source>
        <strain evidence="3 5">DW4/3-1</strain>
    </source>
</reference>
<evidence type="ECO:0000313" key="4">
    <source>
        <dbReference type="Proteomes" id="UP000001351"/>
    </source>
</evidence>
<reference evidence="2 4" key="2">
    <citation type="journal article" date="2011" name="Mol. Biol. Evol.">
        <title>Comparative genomic analysis of fruiting body formation in Myxococcales.</title>
        <authorList>
            <person name="Huntley S."/>
            <person name="Hamann N."/>
            <person name="Wegener-Feldbrugge S."/>
            <person name="Treuner-Lange A."/>
            <person name="Kube M."/>
            <person name="Reinhardt R."/>
            <person name="Klages S."/>
            <person name="Muller R."/>
            <person name="Ronning C.M."/>
            <person name="Nierman W.C."/>
            <person name="Sogaard-Andersen L."/>
        </authorList>
    </citation>
    <scope>NUCLEOTIDE SEQUENCE [LARGE SCALE GENOMIC DNA]</scope>
    <source>
        <strain evidence="2 4">DW4/3-1</strain>
    </source>
</reference>
<evidence type="ECO:0000256" key="1">
    <source>
        <dbReference type="SAM" id="SignalP"/>
    </source>
</evidence>
<protein>
    <recommendedName>
        <fullName evidence="6">DUF1080 domain-containing protein</fullName>
    </recommendedName>
</protein>
<feature type="chain" id="PRO_5010840271" description="DUF1080 domain-containing protein" evidence="1">
    <location>
        <begin position="31"/>
        <end position="212"/>
    </location>
</feature>
<evidence type="ECO:0000313" key="3">
    <source>
        <dbReference type="EMBL" id="EAU66984.1"/>
    </source>
</evidence>
<dbReference type="HOGENOM" id="CLU_1299125_0_0_7"/>
<name>Q093Q9_STIAD</name>
<gene>
    <name evidence="2" type="ordered locus">STAUR_3278</name>
    <name evidence="3" type="ORF">STIAU_4632</name>
</gene>
<evidence type="ECO:0000313" key="5">
    <source>
        <dbReference type="Proteomes" id="UP000032702"/>
    </source>
</evidence>
<dbReference type="EMBL" id="CP002271">
    <property type="protein sequence ID" value="ADO71070.1"/>
    <property type="molecule type" value="Genomic_DNA"/>
</dbReference>
<proteinExistence type="predicted"/>
<evidence type="ECO:0000313" key="2">
    <source>
        <dbReference type="EMBL" id="ADO71070.1"/>
    </source>
</evidence>